<dbReference type="AlphaFoldDB" id="A0A7C8I556"/>
<organism evidence="2 3">
    <name type="scientific">Massariosphaeria phaeospora</name>
    <dbReference type="NCBI Taxonomy" id="100035"/>
    <lineage>
        <taxon>Eukaryota</taxon>
        <taxon>Fungi</taxon>
        <taxon>Dikarya</taxon>
        <taxon>Ascomycota</taxon>
        <taxon>Pezizomycotina</taxon>
        <taxon>Dothideomycetes</taxon>
        <taxon>Pleosporomycetidae</taxon>
        <taxon>Pleosporales</taxon>
        <taxon>Pleosporales incertae sedis</taxon>
        <taxon>Massariosphaeria</taxon>
    </lineage>
</organism>
<dbReference type="EMBL" id="JAADJZ010000016">
    <property type="protein sequence ID" value="KAF2869586.1"/>
    <property type="molecule type" value="Genomic_DNA"/>
</dbReference>
<accession>A0A7C8I556</accession>
<feature type="domain" description="Heterokaryon incompatibility" evidence="1">
    <location>
        <begin position="11"/>
        <end position="160"/>
    </location>
</feature>
<keyword evidence="3" id="KW-1185">Reference proteome</keyword>
<feature type="non-terminal residue" evidence="2">
    <location>
        <position position="330"/>
    </location>
</feature>
<reference evidence="2 3" key="1">
    <citation type="submission" date="2020-01" db="EMBL/GenBank/DDBJ databases">
        <authorList>
            <consortium name="DOE Joint Genome Institute"/>
            <person name="Haridas S."/>
            <person name="Albert R."/>
            <person name="Binder M."/>
            <person name="Bloem J."/>
            <person name="Labutti K."/>
            <person name="Salamov A."/>
            <person name="Andreopoulos B."/>
            <person name="Baker S.E."/>
            <person name="Barry K."/>
            <person name="Bills G."/>
            <person name="Bluhm B.H."/>
            <person name="Cannon C."/>
            <person name="Castanera R."/>
            <person name="Culley D.E."/>
            <person name="Daum C."/>
            <person name="Ezra D."/>
            <person name="Gonzalez J.B."/>
            <person name="Henrissat B."/>
            <person name="Kuo A."/>
            <person name="Liang C."/>
            <person name="Lipzen A."/>
            <person name="Lutzoni F."/>
            <person name="Magnuson J."/>
            <person name="Mondo S."/>
            <person name="Nolan M."/>
            <person name="Ohm R."/>
            <person name="Pangilinan J."/>
            <person name="Park H.-J.H."/>
            <person name="Ramirez L."/>
            <person name="Alfaro M."/>
            <person name="Sun H."/>
            <person name="Tritt A."/>
            <person name="Yoshinaga Y."/>
            <person name="Zwiers L.-H.L."/>
            <person name="Turgeon B.G."/>
            <person name="Goodwin S.B."/>
            <person name="Spatafora J.W."/>
            <person name="Crous P.W."/>
            <person name="Grigoriev I.V."/>
        </authorList>
    </citation>
    <scope>NUCLEOTIDE SEQUENCE [LARGE SCALE GENOMIC DNA]</scope>
    <source>
        <strain evidence="2 3">CBS 611.86</strain>
    </source>
</reference>
<gene>
    <name evidence="2" type="ORF">BDV95DRAFT_498116</name>
</gene>
<name>A0A7C8I556_9PLEO</name>
<dbReference type="Proteomes" id="UP000481861">
    <property type="component" value="Unassembled WGS sequence"/>
</dbReference>
<sequence length="330" mass="37458">MQDVVALGAGYLTLSHTWGANKNPAYSTRKHNVSERIEHGIAWRDLPLTFQNTIDAARRLRVPLIWIDNLCIVQDDSKEWVVESAKMGDIYKNSYLNISATSAKSSQEGLTSSLELHPRLLQTDWNGDRQAGCYRIMERSFWVDRISEASINTRGWVLQERVLASRILHYCYDQLAWECCELSASEQFPGGLPPPLQDTHGSFKQDVKIGLLTSFPNESSDEVTRRDAFVTWQTVVHMYGNCELSKPDQDKFVAISGLASAVQKQLNGDEYLAGIWRSNIYAGLLWKVFKERRHINEYTVDAGMYSKKYGTSARSSDYRAPSWSWASVDG</sequence>
<evidence type="ECO:0000313" key="3">
    <source>
        <dbReference type="Proteomes" id="UP000481861"/>
    </source>
</evidence>
<evidence type="ECO:0000259" key="1">
    <source>
        <dbReference type="Pfam" id="PF06985"/>
    </source>
</evidence>
<proteinExistence type="predicted"/>
<dbReference type="Pfam" id="PF06985">
    <property type="entry name" value="HET"/>
    <property type="match status" value="1"/>
</dbReference>
<evidence type="ECO:0000313" key="2">
    <source>
        <dbReference type="EMBL" id="KAF2869586.1"/>
    </source>
</evidence>
<dbReference type="PANTHER" id="PTHR33112:SF16">
    <property type="entry name" value="HETEROKARYON INCOMPATIBILITY DOMAIN-CONTAINING PROTEIN"/>
    <property type="match status" value="1"/>
</dbReference>
<protein>
    <submittedName>
        <fullName evidence="2">Heterokaryon incompatibility protein-domain-containing protein</fullName>
    </submittedName>
</protein>
<dbReference type="PANTHER" id="PTHR33112">
    <property type="entry name" value="DOMAIN PROTEIN, PUTATIVE-RELATED"/>
    <property type="match status" value="1"/>
</dbReference>
<dbReference type="OrthoDB" id="2958217at2759"/>
<dbReference type="InterPro" id="IPR010730">
    <property type="entry name" value="HET"/>
</dbReference>
<comment type="caution">
    <text evidence="2">The sequence shown here is derived from an EMBL/GenBank/DDBJ whole genome shotgun (WGS) entry which is preliminary data.</text>
</comment>